<dbReference type="PANTHER" id="PTHR10091">
    <property type="entry name" value="ALDOSE-1-EPIMERASE"/>
    <property type="match status" value="1"/>
</dbReference>
<keyword evidence="5" id="KW-1185">Reference proteome</keyword>
<protein>
    <submittedName>
        <fullName evidence="4">Aldose 1-epimerase</fullName>
    </submittedName>
</protein>
<comment type="subunit">
    <text evidence="2">Monomer.</text>
</comment>
<dbReference type="InterPro" id="IPR014718">
    <property type="entry name" value="GH-type_carb-bd"/>
</dbReference>
<dbReference type="PANTHER" id="PTHR10091:SF0">
    <property type="entry name" value="GALACTOSE MUTAROTASE"/>
    <property type="match status" value="1"/>
</dbReference>
<name>A0ABW5JSL9_9FLAO</name>
<proteinExistence type="predicted"/>
<reference evidence="5" key="1">
    <citation type="journal article" date="2019" name="Int. J. Syst. Evol. Microbiol.">
        <title>The Global Catalogue of Microorganisms (GCM) 10K type strain sequencing project: providing services to taxonomists for standard genome sequencing and annotation.</title>
        <authorList>
            <consortium name="The Broad Institute Genomics Platform"/>
            <consortium name="The Broad Institute Genome Sequencing Center for Infectious Disease"/>
            <person name="Wu L."/>
            <person name="Ma J."/>
        </authorList>
    </citation>
    <scope>NUCLEOTIDE SEQUENCE [LARGE SCALE GENOMIC DNA]</scope>
    <source>
        <strain evidence="5">KCTC 42903</strain>
    </source>
</reference>
<dbReference type="InterPro" id="IPR008183">
    <property type="entry name" value="Aldose_1/G6P_1-epimerase"/>
</dbReference>
<comment type="cofactor">
    <cofactor evidence="1">
        <name>Ca(2+)</name>
        <dbReference type="ChEBI" id="CHEBI:29108"/>
    </cofactor>
</comment>
<dbReference type="InterPro" id="IPR011013">
    <property type="entry name" value="Gal_mutarotase_sf_dom"/>
</dbReference>
<accession>A0ABW5JSL9</accession>
<dbReference type="Pfam" id="PF01263">
    <property type="entry name" value="Aldose_epim"/>
    <property type="match status" value="1"/>
</dbReference>
<dbReference type="SUPFAM" id="SSF74650">
    <property type="entry name" value="Galactose mutarotase-like"/>
    <property type="match status" value="1"/>
</dbReference>
<evidence type="ECO:0000313" key="5">
    <source>
        <dbReference type="Proteomes" id="UP001597441"/>
    </source>
</evidence>
<evidence type="ECO:0000256" key="2">
    <source>
        <dbReference type="ARBA" id="ARBA00011245"/>
    </source>
</evidence>
<gene>
    <name evidence="4" type="ORF">ACFSQS_09325</name>
</gene>
<dbReference type="EMBL" id="JBHULK010000003">
    <property type="protein sequence ID" value="MFD2535299.1"/>
    <property type="molecule type" value="Genomic_DNA"/>
</dbReference>
<dbReference type="CDD" id="cd01081">
    <property type="entry name" value="Aldose_epim"/>
    <property type="match status" value="1"/>
</dbReference>
<organism evidence="4 5">
    <name type="scientific">Gelatiniphilus marinus</name>
    <dbReference type="NCBI Taxonomy" id="1759464"/>
    <lineage>
        <taxon>Bacteria</taxon>
        <taxon>Pseudomonadati</taxon>
        <taxon>Bacteroidota</taxon>
        <taxon>Flavobacteriia</taxon>
        <taxon>Flavobacteriales</taxon>
        <taxon>Flavobacteriaceae</taxon>
        <taxon>Gelatiniphilus</taxon>
    </lineage>
</organism>
<sequence length="295" mass="33927">MYSINHYKETNVLELKYSDASFYAKINLNEGASLQELTLNNSHIIADLKPLVYANTYASAILFPFANRVKDGVYVFNKTQYHLHVNNPAENNALHGLVYNKTFNIIEQKANENSVSVKLEFQESQFCKGFPFTYNMQLEYVFTKKAMHLKVLVKNTGTQTFPFTLGWHPYFLTENLQASNLEFSSHKKLILGERNIAEGIETIEAVKTFTIEDKKLDDCWVLDNNAVAFNTPTYKFIMESSEENNFLQLYIPPKENTIAIEPTTGVSNSFNNQIGLKQLKPNASYQIEWRLKMIQ</sequence>
<dbReference type="RefSeq" id="WP_388017553.1">
    <property type="nucleotide sequence ID" value="NZ_JBHUDT010000003.1"/>
</dbReference>
<dbReference type="Proteomes" id="UP001597441">
    <property type="component" value="Unassembled WGS sequence"/>
</dbReference>
<keyword evidence="3" id="KW-0106">Calcium</keyword>
<evidence type="ECO:0000256" key="1">
    <source>
        <dbReference type="ARBA" id="ARBA00001913"/>
    </source>
</evidence>
<comment type="caution">
    <text evidence="4">The sequence shown here is derived from an EMBL/GenBank/DDBJ whole genome shotgun (WGS) entry which is preliminary data.</text>
</comment>
<dbReference type="Gene3D" id="2.70.98.10">
    <property type="match status" value="1"/>
</dbReference>
<evidence type="ECO:0000256" key="3">
    <source>
        <dbReference type="ARBA" id="ARBA00022837"/>
    </source>
</evidence>
<evidence type="ECO:0000313" key="4">
    <source>
        <dbReference type="EMBL" id="MFD2535299.1"/>
    </source>
</evidence>